<keyword evidence="2" id="KW-1185">Reference proteome</keyword>
<organism evidence="1 2">
    <name type="scientific">Trametes sanguinea</name>
    <dbReference type="NCBI Taxonomy" id="158606"/>
    <lineage>
        <taxon>Eukaryota</taxon>
        <taxon>Fungi</taxon>
        <taxon>Dikarya</taxon>
        <taxon>Basidiomycota</taxon>
        <taxon>Agaricomycotina</taxon>
        <taxon>Agaricomycetes</taxon>
        <taxon>Polyporales</taxon>
        <taxon>Polyporaceae</taxon>
        <taxon>Trametes</taxon>
    </lineage>
</organism>
<accession>A0ACC1P7L2</accession>
<evidence type="ECO:0000313" key="1">
    <source>
        <dbReference type="EMBL" id="KAJ2988085.1"/>
    </source>
</evidence>
<proteinExistence type="predicted"/>
<reference evidence="1" key="1">
    <citation type="submission" date="2022-08" db="EMBL/GenBank/DDBJ databases">
        <title>Genome Sequence of Pycnoporus sanguineus.</title>
        <authorList>
            <person name="Buettner E."/>
        </authorList>
    </citation>
    <scope>NUCLEOTIDE SEQUENCE</scope>
    <source>
        <strain evidence="1">CG-C14</strain>
    </source>
</reference>
<gene>
    <name evidence="1" type="ORF">NUW54_g9225</name>
</gene>
<dbReference type="Proteomes" id="UP001144978">
    <property type="component" value="Unassembled WGS sequence"/>
</dbReference>
<protein>
    <submittedName>
        <fullName evidence="1">Uncharacterized protein</fullName>
    </submittedName>
</protein>
<dbReference type="EMBL" id="JANSHE010003029">
    <property type="protein sequence ID" value="KAJ2988085.1"/>
    <property type="molecule type" value="Genomic_DNA"/>
</dbReference>
<comment type="caution">
    <text evidence="1">The sequence shown here is derived from an EMBL/GenBank/DDBJ whole genome shotgun (WGS) entry which is preliminary data.</text>
</comment>
<evidence type="ECO:0000313" key="2">
    <source>
        <dbReference type="Proteomes" id="UP001144978"/>
    </source>
</evidence>
<sequence>MHFSNSTKLEVLFAILLSVGVAGAGRWPTPEVMGAITAYDSVTVGKRPAPPPELKQLLSKNNQLHNLTGDTDRRVYPWLVLVG</sequence>
<name>A0ACC1P7L2_9APHY</name>